<evidence type="ECO:0000313" key="2">
    <source>
        <dbReference type="Proteomes" id="UP000828941"/>
    </source>
</evidence>
<organism evidence="1 2">
    <name type="scientific">Bauhinia variegata</name>
    <name type="common">Purple orchid tree</name>
    <name type="synonym">Phanera variegata</name>
    <dbReference type="NCBI Taxonomy" id="167791"/>
    <lineage>
        <taxon>Eukaryota</taxon>
        <taxon>Viridiplantae</taxon>
        <taxon>Streptophyta</taxon>
        <taxon>Embryophyta</taxon>
        <taxon>Tracheophyta</taxon>
        <taxon>Spermatophyta</taxon>
        <taxon>Magnoliopsida</taxon>
        <taxon>eudicotyledons</taxon>
        <taxon>Gunneridae</taxon>
        <taxon>Pentapetalae</taxon>
        <taxon>rosids</taxon>
        <taxon>fabids</taxon>
        <taxon>Fabales</taxon>
        <taxon>Fabaceae</taxon>
        <taxon>Cercidoideae</taxon>
        <taxon>Cercideae</taxon>
        <taxon>Bauhiniinae</taxon>
        <taxon>Bauhinia</taxon>
    </lineage>
</organism>
<comment type="caution">
    <text evidence="1">The sequence shown here is derived from an EMBL/GenBank/DDBJ whole genome shotgun (WGS) entry which is preliminary data.</text>
</comment>
<keyword evidence="2" id="KW-1185">Reference proteome</keyword>
<protein>
    <submittedName>
        <fullName evidence="1">Uncharacterized protein</fullName>
    </submittedName>
</protein>
<reference evidence="1 2" key="1">
    <citation type="journal article" date="2022" name="DNA Res.">
        <title>Chromosomal-level genome assembly of the orchid tree Bauhinia variegata (Leguminosae; Cercidoideae) supports the allotetraploid origin hypothesis of Bauhinia.</title>
        <authorList>
            <person name="Zhong Y."/>
            <person name="Chen Y."/>
            <person name="Zheng D."/>
            <person name="Pang J."/>
            <person name="Liu Y."/>
            <person name="Luo S."/>
            <person name="Meng S."/>
            <person name="Qian L."/>
            <person name="Wei D."/>
            <person name="Dai S."/>
            <person name="Zhou R."/>
        </authorList>
    </citation>
    <scope>NUCLEOTIDE SEQUENCE [LARGE SCALE GENOMIC DNA]</scope>
    <source>
        <strain evidence="1">BV-YZ2020</strain>
    </source>
</reference>
<sequence>MAFGKALTQRLLNITKISSQALNNCRISSSSVQTRMPSGDRKPDMAPDPGDNGILRRFLHKCVLSQPAFSPELRSHPLGENFMEKLRDIDIARNRIRLDGLSPPAEKSDVIEEGVTVEDARKLLKAAQLELVKTKLRELRQSCIPYSEFLRICGEICSDKNQATRVAKMLDDSADVIILGNVVFLRPEQVAKAIQGLLPVPGSKALETEKKELDVMEKEKAAIDEKAHYLVRRELWCGLGFLVMQTAAFMRLTFWELSWDVMEPICFYVSTMYFTAGYAFFLRTSTEPSFEGFYKSRLNTKQKRLVKLHNFDIDRYSELKAASQPCSSSPSTSQILSSIPLSLNNSLPHH</sequence>
<dbReference type="Proteomes" id="UP000828941">
    <property type="component" value="Chromosome 8"/>
</dbReference>
<name>A0ACB9MTQ3_BAUVA</name>
<accession>A0ACB9MTQ3</accession>
<evidence type="ECO:0000313" key="1">
    <source>
        <dbReference type="EMBL" id="KAI4327550.1"/>
    </source>
</evidence>
<proteinExistence type="predicted"/>
<gene>
    <name evidence="1" type="ORF">L6164_019998</name>
</gene>
<dbReference type="EMBL" id="CM039433">
    <property type="protein sequence ID" value="KAI4327550.1"/>
    <property type="molecule type" value="Genomic_DNA"/>
</dbReference>